<sequence length="168" mass="18107">MGIEIERKFLVTGDGWRLQAATQTRFSQGYLSRDPARTVRIRIAGDVAFLTIKGLTRGATRAEFEYPVPLADAQALLTMCDGPVVEKVRHLCPHAGMTWEVDEFLGANAGLVLAEIELESEGQSFVPPAWLGAEVTGDGRYVNANLAVRPFTSWVAPSGASGRAETGS</sequence>
<feature type="domain" description="CYTH" evidence="1">
    <location>
        <begin position="2"/>
        <end position="148"/>
    </location>
</feature>
<dbReference type="PROSITE" id="PS51707">
    <property type="entry name" value="CYTH"/>
    <property type="match status" value="1"/>
</dbReference>
<name>A0ABU1Z2N3_9BURK</name>
<protein>
    <submittedName>
        <fullName evidence="2">Adenylate cyclase</fullName>
        <ecNumber evidence="2">4.6.1.1</ecNumber>
    </submittedName>
</protein>
<dbReference type="Gene3D" id="2.40.320.10">
    <property type="entry name" value="Hypothetical Protein Pfu-838710-001"/>
    <property type="match status" value="1"/>
</dbReference>
<proteinExistence type="predicted"/>
<dbReference type="Proteomes" id="UP001180536">
    <property type="component" value="Unassembled WGS sequence"/>
</dbReference>
<keyword evidence="3" id="KW-1185">Reference proteome</keyword>
<evidence type="ECO:0000313" key="2">
    <source>
        <dbReference type="EMBL" id="MDR7294874.1"/>
    </source>
</evidence>
<keyword evidence="2" id="KW-0456">Lyase</keyword>
<dbReference type="InterPro" id="IPR012042">
    <property type="entry name" value="NeuTTM/CthTTM-like"/>
</dbReference>
<dbReference type="InterPro" id="IPR033469">
    <property type="entry name" value="CYTH-like_dom_sf"/>
</dbReference>
<evidence type="ECO:0000259" key="1">
    <source>
        <dbReference type="PROSITE" id="PS51707"/>
    </source>
</evidence>
<dbReference type="RefSeq" id="WP_310340614.1">
    <property type="nucleotide sequence ID" value="NZ_JAVDXQ010000001.1"/>
</dbReference>
<dbReference type="CDD" id="cd07891">
    <property type="entry name" value="CYTH-like_CthTTM-like_1"/>
    <property type="match status" value="1"/>
</dbReference>
<dbReference type="EC" id="4.6.1.1" evidence="2"/>
<accession>A0ABU1Z2N3</accession>
<dbReference type="PANTHER" id="PTHR40114">
    <property type="entry name" value="SLR0698 PROTEIN"/>
    <property type="match status" value="1"/>
</dbReference>
<dbReference type="InterPro" id="IPR023577">
    <property type="entry name" value="CYTH_domain"/>
</dbReference>
<comment type="caution">
    <text evidence="2">The sequence shown here is derived from an EMBL/GenBank/DDBJ whole genome shotgun (WGS) entry which is preliminary data.</text>
</comment>
<dbReference type="EMBL" id="JAVDXQ010000001">
    <property type="protein sequence ID" value="MDR7294874.1"/>
    <property type="molecule type" value="Genomic_DNA"/>
</dbReference>
<dbReference type="PANTHER" id="PTHR40114:SF1">
    <property type="entry name" value="SLR0698 PROTEIN"/>
    <property type="match status" value="1"/>
</dbReference>
<reference evidence="2 3" key="1">
    <citation type="submission" date="2023-07" db="EMBL/GenBank/DDBJ databases">
        <title>Sorghum-associated microbial communities from plants grown in Nebraska, USA.</title>
        <authorList>
            <person name="Schachtman D."/>
        </authorList>
    </citation>
    <scope>NUCLEOTIDE SEQUENCE [LARGE SCALE GENOMIC DNA]</scope>
    <source>
        <strain evidence="2 3">BE310</strain>
    </source>
</reference>
<dbReference type="SUPFAM" id="SSF55154">
    <property type="entry name" value="CYTH-like phosphatases"/>
    <property type="match status" value="1"/>
</dbReference>
<dbReference type="PIRSF" id="PIRSF016487">
    <property type="entry name" value="CYTH_UCP016487"/>
    <property type="match status" value="1"/>
</dbReference>
<dbReference type="Pfam" id="PF01928">
    <property type="entry name" value="CYTH"/>
    <property type="match status" value="1"/>
</dbReference>
<gene>
    <name evidence="2" type="ORF">J2X16_000195</name>
</gene>
<dbReference type="GO" id="GO:0004016">
    <property type="term" value="F:adenylate cyclase activity"/>
    <property type="evidence" value="ECO:0007669"/>
    <property type="project" value="UniProtKB-EC"/>
</dbReference>
<organism evidence="2 3">
    <name type="scientific">Pelomonas aquatica</name>
    <dbReference type="NCBI Taxonomy" id="431058"/>
    <lineage>
        <taxon>Bacteria</taxon>
        <taxon>Pseudomonadati</taxon>
        <taxon>Pseudomonadota</taxon>
        <taxon>Betaproteobacteria</taxon>
        <taxon>Burkholderiales</taxon>
        <taxon>Sphaerotilaceae</taxon>
        <taxon>Roseateles</taxon>
    </lineage>
</organism>
<evidence type="ECO:0000313" key="3">
    <source>
        <dbReference type="Proteomes" id="UP001180536"/>
    </source>
</evidence>
<dbReference type="SMART" id="SM01118">
    <property type="entry name" value="CYTH"/>
    <property type="match status" value="1"/>
</dbReference>